<dbReference type="InterPro" id="IPR029510">
    <property type="entry name" value="Ald_DH_CS_GLU"/>
</dbReference>
<dbReference type="InterPro" id="IPR016162">
    <property type="entry name" value="Ald_DH_N"/>
</dbReference>
<dbReference type="PANTHER" id="PTHR43353:SF5">
    <property type="entry name" value="SUCCINATE-SEMIALDEHYDE DEHYDROGENASE, MITOCHONDRIAL"/>
    <property type="match status" value="1"/>
</dbReference>
<accession>A0A4P9Y6F4</accession>
<evidence type="ECO:0000256" key="4">
    <source>
        <dbReference type="ARBA" id="ARBA00050387"/>
    </source>
</evidence>
<organism evidence="10 11">
    <name type="scientific">Piptocephalis cylindrospora</name>
    <dbReference type="NCBI Taxonomy" id="1907219"/>
    <lineage>
        <taxon>Eukaryota</taxon>
        <taxon>Fungi</taxon>
        <taxon>Fungi incertae sedis</taxon>
        <taxon>Zoopagomycota</taxon>
        <taxon>Zoopagomycotina</taxon>
        <taxon>Zoopagomycetes</taxon>
        <taxon>Zoopagales</taxon>
        <taxon>Piptocephalidaceae</taxon>
        <taxon>Piptocephalis</taxon>
    </lineage>
</organism>
<dbReference type="Gene3D" id="3.40.605.10">
    <property type="entry name" value="Aldehyde Dehydrogenase, Chain A, domain 1"/>
    <property type="match status" value="1"/>
</dbReference>
<dbReference type="GO" id="GO:0004777">
    <property type="term" value="F:succinate-semialdehyde dehydrogenase (NAD+) activity"/>
    <property type="evidence" value="ECO:0007669"/>
    <property type="project" value="TreeGrafter"/>
</dbReference>
<comment type="catalytic activity">
    <reaction evidence="5">
        <text>succinate semialdehyde + NAD(+) + H2O = succinate + NADH + 2 H(+)</text>
        <dbReference type="Rhea" id="RHEA:13217"/>
        <dbReference type="ChEBI" id="CHEBI:15377"/>
        <dbReference type="ChEBI" id="CHEBI:15378"/>
        <dbReference type="ChEBI" id="CHEBI:30031"/>
        <dbReference type="ChEBI" id="CHEBI:57540"/>
        <dbReference type="ChEBI" id="CHEBI:57706"/>
        <dbReference type="ChEBI" id="CHEBI:57945"/>
        <dbReference type="EC" id="1.2.1.16"/>
    </reaction>
</comment>
<protein>
    <recommendedName>
        <fullName evidence="6">succinate-semialdehyde dehydrogenase [NAD(P)(+)]</fullName>
        <ecNumber evidence="6">1.2.1.16</ecNumber>
    </recommendedName>
</protein>
<feature type="domain" description="Aldehyde dehydrogenase" evidence="9">
    <location>
        <begin position="63"/>
        <end position="520"/>
    </location>
</feature>
<evidence type="ECO:0000256" key="3">
    <source>
        <dbReference type="ARBA" id="ARBA00023002"/>
    </source>
</evidence>
<evidence type="ECO:0000259" key="9">
    <source>
        <dbReference type="Pfam" id="PF00171"/>
    </source>
</evidence>
<dbReference type="FunFam" id="3.40.605.10:FF:000005">
    <property type="entry name" value="Succinate-semialdehyde dehydrogenase I"/>
    <property type="match status" value="1"/>
</dbReference>
<dbReference type="Proteomes" id="UP000267251">
    <property type="component" value="Unassembled WGS sequence"/>
</dbReference>
<evidence type="ECO:0000256" key="8">
    <source>
        <dbReference type="RuleBase" id="RU003345"/>
    </source>
</evidence>
<dbReference type="AlphaFoldDB" id="A0A4P9Y6F4"/>
<evidence type="ECO:0000256" key="1">
    <source>
        <dbReference type="ARBA" id="ARBA00005176"/>
    </source>
</evidence>
<name>A0A4P9Y6F4_9FUNG</name>
<feature type="active site" evidence="7">
    <location>
        <position position="300"/>
    </location>
</feature>
<dbReference type="CDD" id="cd07103">
    <property type="entry name" value="ALDH_F5_SSADH_GabD"/>
    <property type="match status" value="1"/>
</dbReference>
<dbReference type="Pfam" id="PF00171">
    <property type="entry name" value="Aldedh"/>
    <property type="match status" value="1"/>
</dbReference>
<dbReference type="PROSITE" id="PS00687">
    <property type="entry name" value="ALDEHYDE_DEHYDR_GLU"/>
    <property type="match status" value="1"/>
</dbReference>
<dbReference type="EC" id="1.2.1.16" evidence="6"/>
<evidence type="ECO:0000256" key="2">
    <source>
        <dbReference type="ARBA" id="ARBA00009986"/>
    </source>
</evidence>
<evidence type="ECO:0000256" key="5">
    <source>
        <dbReference type="ARBA" id="ARBA00052698"/>
    </source>
</evidence>
<dbReference type="EMBL" id="KZ987805">
    <property type="protein sequence ID" value="RKP14666.1"/>
    <property type="molecule type" value="Genomic_DNA"/>
</dbReference>
<dbReference type="GO" id="GO:0009450">
    <property type="term" value="P:gamma-aminobutyric acid catabolic process"/>
    <property type="evidence" value="ECO:0007669"/>
    <property type="project" value="TreeGrafter"/>
</dbReference>
<evidence type="ECO:0000313" key="11">
    <source>
        <dbReference type="Proteomes" id="UP000267251"/>
    </source>
</evidence>
<dbReference type="PANTHER" id="PTHR43353">
    <property type="entry name" value="SUCCINATE-SEMIALDEHYDE DEHYDROGENASE, MITOCHONDRIAL"/>
    <property type="match status" value="1"/>
</dbReference>
<evidence type="ECO:0000313" key="10">
    <source>
        <dbReference type="EMBL" id="RKP14666.1"/>
    </source>
</evidence>
<reference evidence="11" key="1">
    <citation type="journal article" date="2018" name="Nat. Microbiol.">
        <title>Leveraging single-cell genomics to expand the fungal tree of life.</title>
        <authorList>
            <person name="Ahrendt S.R."/>
            <person name="Quandt C.A."/>
            <person name="Ciobanu D."/>
            <person name="Clum A."/>
            <person name="Salamov A."/>
            <person name="Andreopoulos B."/>
            <person name="Cheng J.F."/>
            <person name="Woyke T."/>
            <person name="Pelin A."/>
            <person name="Henrissat B."/>
            <person name="Reynolds N.K."/>
            <person name="Benny G.L."/>
            <person name="Smith M.E."/>
            <person name="James T.Y."/>
            <person name="Grigoriev I.V."/>
        </authorList>
    </citation>
    <scope>NUCLEOTIDE SEQUENCE [LARGE SCALE GENOMIC DNA]</scope>
</reference>
<dbReference type="InterPro" id="IPR015590">
    <property type="entry name" value="Aldehyde_DH_dom"/>
</dbReference>
<comment type="pathway">
    <text evidence="1">Amino-acid degradation; 4-aminobutanoate degradation.</text>
</comment>
<evidence type="ECO:0000256" key="6">
    <source>
        <dbReference type="ARBA" id="ARBA00067047"/>
    </source>
</evidence>
<proteinExistence type="inferred from homology"/>
<dbReference type="SUPFAM" id="SSF53720">
    <property type="entry name" value="ALDH-like"/>
    <property type="match status" value="1"/>
</dbReference>
<dbReference type="InterPro" id="IPR016161">
    <property type="entry name" value="Ald_DH/histidinol_DH"/>
</dbReference>
<dbReference type="InterPro" id="IPR016163">
    <property type="entry name" value="Ald_DH_C"/>
</dbReference>
<dbReference type="OrthoDB" id="310895at2759"/>
<comment type="catalytic activity">
    <reaction evidence="4">
        <text>succinate semialdehyde + NADP(+) + H2O = succinate + NADPH + 2 H(+)</text>
        <dbReference type="Rhea" id="RHEA:13213"/>
        <dbReference type="ChEBI" id="CHEBI:15377"/>
        <dbReference type="ChEBI" id="CHEBI:15378"/>
        <dbReference type="ChEBI" id="CHEBI:30031"/>
        <dbReference type="ChEBI" id="CHEBI:57706"/>
        <dbReference type="ChEBI" id="CHEBI:57783"/>
        <dbReference type="ChEBI" id="CHEBI:58349"/>
        <dbReference type="EC" id="1.2.1.16"/>
    </reaction>
</comment>
<evidence type="ECO:0000256" key="7">
    <source>
        <dbReference type="PROSITE-ProRule" id="PRU10007"/>
    </source>
</evidence>
<sequence length="525" mass="56375">MLPSSQAVARQSILVGKRALSRTFTSRLSTTPLTAPEGIVAHSLQRLRSKGLLRESAFVRGQWVETSKTFAVNDPGTGKPLARVPDFTAEEAESAIAGAHDAFSSWSTTPAAFRQVRLRQWYELIRQHEQDLAEILALENGKPLSEALGEVRYGATFIEWFSAEAVRSYGDIVRGPSKDNQYLVQKRPVGVCGILTPWNFPNAMITRKAGAALAAGCTVVVKPASETPLSALALAKLAKEAGIPDGVLNIITTSHENTAAIGKRFCSHPTLSKISFTGSTRVGKLMMEQSSSSLKRLSLELGGNAPLIVFKDADIDVAINGTMAAKFRNAGQACVSANRFYVHKDLLHEYVQKLGKRMDELSLGHSLAKGSSVGPLIHPQAVKKVSALVEDAIEHGATLARGGGHDDRFHDPTILIGAGKEARIHKEEIFGPVVHIIPFTNEDQVVAEANASDVGLASFFFTKDLARAWRVADALHVGMVGVNTGVVSTAVAPFGGVKGSGYGREGSKYGLDEYQEKKFVHMVTG</sequence>
<keyword evidence="11" id="KW-1185">Reference proteome</keyword>
<dbReference type="FunFam" id="3.40.309.10:FF:000004">
    <property type="entry name" value="Succinate-semialdehyde dehydrogenase I"/>
    <property type="match status" value="1"/>
</dbReference>
<gene>
    <name evidence="10" type="ORF">BJ684DRAFT_8198</name>
</gene>
<keyword evidence="3 8" id="KW-0560">Oxidoreductase</keyword>
<comment type="similarity">
    <text evidence="2 8">Belongs to the aldehyde dehydrogenase family.</text>
</comment>
<dbReference type="InterPro" id="IPR050740">
    <property type="entry name" value="Aldehyde_DH_Superfamily"/>
</dbReference>
<dbReference type="Gene3D" id="3.40.309.10">
    <property type="entry name" value="Aldehyde Dehydrogenase, Chain A, domain 2"/>
    <property type="match status" value="1"/>
</dbReference>